<keyword evidence="1" id="KW-1133">Transmembrane helix</keyword>
<dbReference type="InterPro" id="IPR003474">
    <property type="entry name" value="Glcn_transporter"/>
</dbReference>
<feature type="transmembrane region" description="Helical" evidence="1">
    <location>
        <begin position="302"/>
        <end position="326"/>
    </location>
</feature>
<organism evidence="2 3">
    <name type="scientific">Yersinia pestis bv. Antiqua (strain Antiqua)</name>
    <dbReference type="NCBI Taxonomy" id="360102"/>
    <lineage>
        <taxon>Bacteria</taxon>
        <taxon>Pseudomonadati</taxon>
        <taxon>Pseudomonadota</taxon>
        <taxon>Gammaproteobacteria</taxon>
        <taxon>Enterobacterales</taxon>
        <taxon>Yersiniaceae</taxon>
        <taxon>Yersinia</taxon>
    </lineage>
</organism>
<dbReference type="PANTHER" id="PTHR30354:SF20">
    <property type="entry name" value="HIGH-AFFINITY GLUCONATE TRANSPORTER"/>
    <property type="match status" value="1"/>
</dbReference>
<dbReference type="GO" id="GO:0005886">
    <property type="term" value="C:plasma membrane"/>
    <property type="evidence" value="ECO:0007669"/>
    <property type="project" value="TreeGrafter"/>
</dbReference>
<feature type="transmembrane region" description="Helical" evidence="1">
    <location>
        <begin position="223"/>
        <end position="242"/>
    </location>
</feature>
<dbReference type="NCBIfam" id="TIGR00791">
    <property type="entry name" value="gntP"/>
    <property type="match status" value="1"/>
</dbReference>
<name>A0A0H2YAX9_YERPA</name>
<dbReference type="GO" id="GO:0015128">
    <property type="term" value="F:gluconate transmembrane transporter activity"/>
    <property type="evidence" value="ECO:0007669"/>
    <property type="project" value="InterPro"/>
</dbReference>
<feature type="transmembrane region" description="Helical" evidence="1">
    <location>
        <begin position="49"/>
        <end position="69"/>
    </location>
</feature>
<dbReference type="AlphaFoldDB" id="A0A0H2YAX9"/>
<gene>
    <name evidence="2" type="ordered locus">YPA_3383</name>
</gene>
<feature type="transmembrane region" description="Helical" evidence="1">
    <location>
        <begin position="377"/>
        <end position="398"/>
    </location>
</feature>
<evidence type="ECO:0000256" key="1">
    <source>
        <dbReference type="SAM" id="Phobius"/>
    </source>
</evidence>
<dbReference type="Pfam" id="PF02447">
    <property type="entry name" value="GntP_permease"/>
    <property type="match status" value="1"/>
</dbReference>
<feature type="transmembrane region" description="Helical" evidence="1">
    <location>
        <begin position="75"/>
        <end position="93"/>
    </location>
</feature>
<dbReference type="Proteomes" id="UP000001971">
    <property type="component" value="Chromosome"/>
</dbReference>
<keyword evidence="1" id="KW-0812">Transmembrane</keyword>
<dbReference type="PIRSF" id="PIRSF002746">
    <property type="entry name" value="Gluconate_transporter"/>
    <property type="match status" value="1"/>
</dbReference>
<dbReference type="NCBIfam" id="NF007459">
    <property type="entry name" value="PRK10034.1"/>
    <property type="match status" value="1"/>
</dbReference>
<accession>A0A0H2YAX9</accession>
<feature type="transmembrane region" description="Helical" evidence="1">
    <location>
        <begin position="473"/>
        <end position="492"/>
    </location>
</feature>
<reference evidence="2 3" key="1">
    <citation type="journal article" date="2006" name="J. Bacteriol.">
        <title>Complete genome sequence of Yersinia pestis strains Antiqua and Nepal516: evidence of gene reduction in an emerging pathogen.</title>
        <authorList>
            <person name="Chain P.S."/>
            <person name="Hu P."/>
            <person name="Malfatti S.A."/>
            <person name="Radnedge L."/>
            <person name="Larimer F."/>
            <person name="Vergez L.M."/>
            <person name="Worsham P."/>
            <person name="Chu M.C."/>
            <person name="Andersen G.L."/>
        </authorList>
    </citation>
    <scope>NUCLEOTIDE SEQUENCE [LARGE SCALE GENOMIC DNA]</scope>
    <source>
        <strain evidence="2 3">Antiqua</strain>
    </source>
</reference>
<dbReference type="KEGG" id="ypa:YPA_3383"/>
<evidence type="ECO:0000313" key="3">
    <source>
        <dbReference type="Proteomes" id="UP000001971"/>
    </source>
</evidence>
<feature type="transmembrane region" description="Helical" evidence="1">
    <location>
        <begin position="185"/>
        <end position="203"/>
    </location>
</feature>
<proteinExistence type="predicted"/>
<keyword evidence="1" id="KW-0472">Membrane</keyword>
<evidence type="ECO:0000313" key="2">
    <source>
        <dbReference type="EMBL" id="ABG15345.1"/>
    </source>
</evidence>
<feature type="transmembrane region" description="Helical" evidence="1">
    <location>
        <begin position="275"/>
        <end position="296"/>
    </location>
</feature>
<feature type="transmembrane region" description="Helical" evidence="1">
    <location>
        <begin position="145"/>
        <end position="178"/>
    </location>
</feature>
<protein>
    <submittedName>
        <fullName evidence="2">Putative gluconate transporter</fullName>
    </submittedName>
</protein>
<feature type="transmembrane region" description="Helical" evidence="1">
    <location>
        <begin position="347"/>
        <end position="365"/>
    </location>
</feature>
<dbReference type="PANTHER" id="PTHR30354">
    <property type="entry name" value="GNT FAMILY GLUCONATE TRANSPORTER"/>
    <property type="match status" value="1"/>
</dbReference>
<dbReference type="EMBL" id="CP000308">
    <property type="protein sequence ID" value="ABG15345.1"/>
    <property type="molecule type" value="Genomic_DNA"/>
</dbReference>
<feature type="transmembrane region" description="Helical" evidence="1">
    <location>
        <begin position="105"/>
        <end position="125"/>
    </location>
</feature>
<sequence length="493" mass="52621">MTRHLRLYCQSEGEFESIKTIKFGPTNIAADTKARILRFNYWGKQEMEWINILWVMLGIGLMLVLNIRYQINSMVALLLAALLVGTLAGMDLLKLLHTIKAGFGGTLGELAIIVVFGAVIGKLMVDSGAAHQIAQTLLRRFGLKYVEAAVIIIGLIFGLAMFYEVAFIILAPLVIAIAVEAKIPFLKLAIPAVAAATTAHSLFPPQPGPVALVAAYGADMGMVYIYGVLVAIPSVICAGLILPKFLGNLERPIPTFLKSDNPIDENNLPSFSTSILVPLIPAFIMIFTTIANIWLVKGTTSYTILNFIGSSPIAMFIAMLVAFVLFGTGRGHKMEWVMHSFEGAVKGVAMVILIIGAGGALKQVIIDTGIGDTIGMLMSAGGVSPYIMAWLITVLIRLTTGQGVVSAMTAAGIIGAAVMDPVTGTITSVDPALLVLATAAGSNTFTHINDASFWLFKGYFELSIKDTLKTWGLLELTNSVVGLAVVLLISMFV</sequence>